<feature type="compositionally biased region" description="Basic residues" evidence="1">
    <location>
        <begin position="128"/>
        <end position="138"/>
    </location>
</feature>
<reference evidence="2" key="1">
    <citation type="submission" date="2022-10" db="EMBL/GenBank/DDBJ databases">
        <title>Adaptive evolution leads to modifications in subtelomeric GC content in a zoonotic Cryptosporidium species.</title>
        <authorList>
            <person name="Li J."/>
            <person name="Feng Y."/>
            <person name="Xiao L."/>
        </authorList>
    </citation>
    <scope>NUCLEOTIDE SEQUENCE</scope>
    <source>
        <strain evidence="2">33844</strain>
    </source>
</reference>
<feature type="region of interest" description="Disordered" evidence="1">
    <location>
        <begin position="157"/>
        <end position="176"/>
    </location>
</feature>
<name>A0A9D5DGX6_9CRYT</name>
<dbReference type="EMBL" id="JAPCXC010000147">
    <property type="protein sequence ID" value="KAJ1604423.1"/>
    <property type="molecule type" value="Genomic_DNA"/>
</dbReference>
<feature type="region of interest" description="Disordered" evidence="1">
    <location>
        <begin position="121"/>
        <end position="149"/>
    </location>
</feature>
<proteinExistence type="predicted"/>
<sequence length="176" mass="19735">MFNLSNATEYTVQNEFTSNSTTNEFKLALNGTDDLDELAMVLINNLTPNQLFSLIEKLIDGCPGIYSKSTLYPGVSVSEDELRGVYENVMSQNISNIPLSELLHVPELLSNATHLRRIQNKISSPRPIRPRRQIRNRHPSNIPGSSPFIVNERSIDTYKDNSNSHSDDQSLSTNSV</sequence>
<dbReference type="AlphaFoldDB" id="A0A9D5DGX6"/>
<evidence type="ECO:0000256" key="1">
    <source>
        <dbReference type="SAM" id="MobiDB-lite"/>
    </source>
</evidence>
<dbReference type="Proteomes" id="UP001067231">
    <property type="component" value="Unassembled WGS sequence"/>
</dbReference>
<dbReference type="OrthoDB" id="342818at2759"/>
<gene>
    <name evidence="2" type="ORF">OJ253_3685</name>
</gene>
<organism evidence="2">
    <name type="scientific">Cryptosporidium canis</name>
    <dbReference type="NCBI Taxonomy" id="195482"/>
    <lineage>
        <taxon>Eukaryota</taxon>
        <taxon>Sar</taxon>
        <taxon>Alveolata</taxon>
        <taxon>Apicomplexa</taxon>
        <taxon>Conoidasida</taxon>
        <taxon>Coccidia</taxon>
        <taxon>Eucoccidiorida</taxon>
        <taxon>Eimeriorina</taxon>
        <taxon>Cryptosporidiidae</taxon>
        <taxon>Cryptosporidium</taxon>
    </lineage>
</organism>
<feature type="compositionally biased region" description="Polar residues" evidence="1">
    <location>
        <begin position="160"/>
        <end position="176"/>
    </location>
</feature>
<evidence type="ECO:0000313" key="2">
    <source>
        <dbReference type="EMBL" id="KAJ1604423.1"/>
    </source>
</evidence>
<comment type="caution">
    <text evidence="2">The sequence shown here is derived from an EMBL/GenBank/DDBJ whole genome shotgun (WGS) entry which is preliminary data.</text>
</comment>
<protein>
    <submittedName>
        <fullName evidence="2">Signal peptide containing protein</fullName>
    </submittedName>
</protein>
<accession>A0A9D5DGX6</accession>